<dbReference type="Gene3D" id="1.10.150.520">
    <property type="match status" value="1"/>
</dbReference>
<protein>
    <submittedName>
        <fullName evidence="5">HAD family hydrolase</fullName>
    </submittedName>
</protein>
<dbReference type="EMBL" id="NXLR01000002">
    <property type="protein sequence ID" value="RDU60695.1"/>
    <property type="molecule type" value="Genomic_DNA"/>
</dbReference>
<keyword evidence="6" id="KW-1185">Reference proteome</keyword>
<proteinExistence type="predicted"/>
<sequence length="215" mass="24338">MRFKAIICDLDNTLYDENILLQAVCSHFCEKHAINTALATNITDSHFRLHSKDIFGDWLKGFDFYTPSRQEELFSLYASMPTALSLYEDAKAFLEAMQEGGIKVGILTNGNIQAQTHKIALLQLEAFPIEYARILGKEYEKPHISAFERILDKLQLTAKDCAFVGDNPLTDIAGANNAGIYSIWLKRGYNRLLPCSYAKAEITHFSQLHQLMEVI</sequence>
<dbReference type="GO" id="GO:0046872">
    <property type="term" value="F:metal ion binding"/>
    <property type="evidence" value="ECO:0007669"/>
    <property type="project" value="UniProtKB-KW"/>
</dbReference>
<dbReference type="InterPro" id="IPR036412">
    <property type="entry name" value="HAD-like_sf"/>
</dbReference>
<dbReference type="PANTHER" id="PTHR46470:SF2">
    <property type="entry name" value="GLYCERALDEHYDE 3-PHOSPHATE PHOSPHATASE"/>
    <property type="match status" value="1"/>
</dbReference>
<evidence type="ECO:0000256" key="4">
    <source>
        <dbReference type="ARBA" id="ARBA00022842"/>
    </source>
</evidence>
<evidence type="ECO:0000256" key="1">
    <source>
        <dbReference type="ARBA" id="ARBA00001946"/>
    </source>
</evidence>
<dbReference type="PRINTS" id="PR00413">
    <property type="entry name" value="HADHALOGNASE"/>
</dbReference>
<gene>
    <name evidence="5" type="ORF">CQA63_01585</name>
</gene>
<dbReference type="PANTHER" id="PTHR46470">
    <property type="entry name" value="N-ACYLNEURAMINATE-9-PHOSPHATASE"/>
    <property type="match status" value="1"/>
</dbReference>
<evidence type="ECO:0000313" key="6">
    <source>
        <dbReference type="Proteomes" id="UP000256599"/>
    </source>
</evidence>
<dbReference type="Pfam" id="PF00702">
    <property type="entry name" value="Hydrolase"/>
    <property type="match status" value="1"/>
</dbReference>
<dbReference type="NCBIfam" id="TIGR01549">
    <property type="entry name" value="HAD-SF-IA-v1"/>
    <property type="match status" value="1"/>
</dbReference>
<keyword evidence="2" id="KW-0479">Metal-binding</keyword>
<dbReference type="InterPro" id="IPR051400">
    <property type="entry name" value="HAD-like_hydrolase"/>
</dbReference>
<dbReference type="InterPro" id="IPR006439">
    <property type="entry name" value="HAD-SF_hydro_IA"/>
</dbReference>
<comment type="caution">
    <text evidence="5">The sequence shown here is derived from an EMBL/GenBank/DDBJ whole genome shotgun (WGS) entry which is preliminary data.</text>
</comment>
<accession>A0A3D8I6U0</accession>
<dbReference type="GO" id="GO:0016791">
    <property type="term" value="F:phosphatase activity"/>
    <property type="evidence" value="ECO:0007669"/>
    <property type="project" value="TreeGrafter"/>
</dbReference>
<comment type="cofactor">
    <cofactor evidence="1">
        <name>Mg(2+)</name>
        <dbReference type="ChEBI" id="CHEBI:18420"/>
    </cofactor>
</comment>
<dbReference type="SFLD" id="SFLDG01129">
    <property type="entry name" value="C1.5:_HAD__Beta-PGM__Phosphata"/>
    <property type="match status" value="1"/>
</dbReference>
<dbReference type="SFLD" id="SFLDS00003">
    <property type="entry name" value="Haloacid_Dehalogenase"/>
    <property type="match status" value="1"/>
</dbReference>
<dbReference type="RefSeq" id="WP_104700748.1">
    <property type="nucleotide sequence ID" value="NZ_FZPP01000059.1"/>
</dbReference>
<dbReference type="GO" id="GO:0044281">
    <property type="term" value="P:small molecule metabolic process"/>
    <property type="evidence" value="ECO:0007669"/>
    <property type="project" value="UniProtKB-ARBA"/>
</dbReference>
<dbReference type="SUPFAM" id="SSF56784">
    <property type="entry name" value="HAD-like"/>
    <property type="match status" value="1"/>
</dbReference>
<evidence type="ECO:0000313" key="5">
    <source>
        <dbReference type="EMBL" id="RDU60695.1"/>
    </source>
</evidence>
<keyword evidence="3 5" id="KW-0378">Hydrolase</keyword>
<organism evidence="5 6">
    <name type="scientific">Helicobacter marmotae</name>
    <dbReference type="NCBI Taxonomy" id="152490"/>
    <lineage>
        <taxon>Bacteria</taxon>
        <taxon>Pseudomonadati</taxon>
        <taxon>Campylobacterota</taxon>
        <taxon>Epsilonproteobacteria</taxon>
        <taxon>Campylobacterales</taxon>
        <taxon>Helicobacteraceae</taxon>
        <taxon>Helicobacter</taxon>
    </lineage>
</organism>
<evidence type="ECO:0000256" key="3">
    <source>
        <dbReference type="ARBA" id="ARBA00022801"/>
    </source>
</evidence>
<dbReference type="InterPro" id="IPR023214">
    <property type="entry name" value="HAD_sf"/>
</dbReference>
<dbReference type="OrthoDB" id="148966at2"/>
<dbReference type="Proteomes" id="UP000256599">
    <property type="component" value="Unassembled WGS sequence"/>
</dbReference>
<name>A0A3D8I6U0_9HELI</name>
<reference evidence="5 6" key="1">
    <citation type="submission" date="2018-04" db="EMBL/GenBank/DDBJ databases">
        <title>Novel Campyloabacter and Helicobacter Species and Strains.</title>
        <authorList>
            <person name="Mannion A.J."/>
            <person name="Shen Z."/>
            <person name="Fox J.G."/>
        </authorList>
    </citation>
    <scope>NUCLEOTIDE SEQUENCE [LARGE SCALE GENOMIC DNA]</scope>
    <source>
        <strain evidence="5 6">MIT 98-6070</strain>
    </source>
</reference>
<dbReference type="InterPro" id="IPR006549">
    <property type="entry name" value="HAD-SF_hydro_IIIA"/>
</dbReference>
<keyword evidence="4" id="KW-0460">Magnesium</keyword>
<dbReference type="Gene3D" id="3.40.50.1000">
    <property type="entry name" value="HAD superfamily/HAD-like"/>
    <property type="match status" value="1"/>
</dbReference>
<evidence type="ECO:0000256" key="2">
    <source>
        <dbReference type="ARBA" id="ARBA00022723"/>
    </source>
</evidence>
<dbReference type="NCBIfam" id="TIGR01662">
    <property type="entry name" value="HAD-SF-IIIA"/>
    <property type="match status" value="1"/>
</dbReference>
<dbReference type="AlphaFoldDB" id="A0A3D8I6U0"/>